<dbReference type="SUPFAM" id="SSF56935">
    <property type="entry name" value="Porins"/>
    <property type="match status" value="1"/>
</dbReference>
<accession>M5U594</accession>
<reference evidence="1 2" key="1">
    <citation type="journal article" date="2013" name="Mar. Genomics">
        <title>Expression of sulfatases in Rhodopirellula baltica and the diversity of sulfatases in the genus Rhodopirellula.</title>
        <authorList>
            <person name="Wegner C.E."/>
            <person name="Richter-Heitmann T."/>
            <person name="Klindworth A."/>
            <person name="Klockow C."/>
            <person name="Richter M."/>
            <person name="Achstetter T."/>
            <person name="Glockner F.O."/>
            <person name="Harder J."/>
        </authorList>
    </citation>
    <scope>NUCLEOTIDE SEQUENCE [LARGE SCALE GENOMIC DNA]</scope>
    <source>
        <strain evidence="1 2">SM41</strain>
    </source>
</reference>
<evidence type="ECO:0000313" key="1">
    <source>
        <dbReference type="EMBL" id="EMI56444.1"/>
    </source>
</evidence>
<comment type="caution">
    <text evidence="1">The sequence shown here is derived from an EMBL/GenBank/DDBJ whole genome shotgun (WGS) entry which is preliminary data.</text>
</comment>
<protein>
    <recommendedName>
        <fullName evidence="3">Transporter</fullName>
    </recommendedName>
</protein>
<evidence type="ECO:0008006" key="3">
    <source>
        <dbReference type="Google" id="ProtNLM"/>
    </source>
</evidence>
<organism evidence="1 2">
    <name type="scientific">Rhodopirellula sallentina SM41</name>
    <dbReference type="NCBI Taxonomy" id="1263870"/>
    <lineage>
        <taxon>Bacteria</taxon>
        <taxon>Pseudomonadati</taxon>
        <taxon>Planctomycetota</taxon>
        <taxon>Planctomycetia</taxon>
        <taxon>Pirellulales</taxon>
        <taxon>Pirellulaceae</taxon>
        <taxon>Rhodopirellula</taxon>
    </lineage>
</organism>
<dbReference type="PATRIC" id="fig|1263870.3.peg.2234"/>
<keyword evidence="2" id="KW-1185">Reference proteome</keyword>
<dbReference type="InterPro" id="IPR025737">
    <property type="entry name" value="FApF"/>
</dbReference>
<evidence type="ECO:0000313" key="2">
    <source>
        <dbReference type="Proteomes" id="UP000011885"/>
    </source>
</evidence>
<name>M5U594_9BACT</name>
<dbReference type="Pfam" id="PF13557">
    <property type="entry name" value="Phenol_MetA_deg"/>
    <property type="match status" value="1"/>
</dbReference>
<dbReference type="AlphaFoldDB" id="M5U594"/>
<dbReference type="Proteomes" id="UP000011885">
    <property type="component" value="Unassembled WGS sequence"/>
</dbReference>
<gene>
    <name evidence="1" type="ORF">RSSM_02093</name>
</gene>
<dbReference type="EMBL" id="ANOH01000146">
    <property type="protein sequence ID" value="EMI56444.1"/>
    <property type="molecule type" value="Genomic_DNA"/>
</dbReference>
<proteinExistence type="predicted"/>
<sequence>MGIALFWARGGVRVDVRGKRTLSGYTEKMCCYRSVWMSLLVLVVTSGHAYSQEFTFLRSERESSEDEIETDRDSFTPATTIAGEGRWIVEAAYSFIDNRDVPETHSYPELLVRHGVNDWLELRLGWNYEVGGAGSLVSGNVPSDLKEEAEIERESRIFYGGKVFLMEQADFLPEASVLLQGFTPTSGEEAQTTLSATYIFGWELKEGVIWDSAIRYSTSSRDDDQFNVWSPSTVVKVAIGERWKAHAEYFGVYTDGREEETAQYFFSPGAHYLVTSDFEVGCRVGWGLNDNSPNFFSNVGIGYRY</sequence>